<feature type="chain" id="PRO_5039160269" evidence="1">
    <location>
        <begin position="22"/>
        <end position="173"/>
    </location>
</feature>
<evidence type="ECO:0000313" key="3">
    <source>
        <dbReference type="Proteomes" id="UP000515928"/>
    </source>
</evidence>
<accession>A0A7G9S0C7</accession>
<dbReference type="KEGG" id="eio:H9L01_02740"/>
<organism evidence="2 3">
    <name type="scientific">Erysipelothrix inopinata</name>
    <dbReference type="NCBI Taxonomy" id="225084"/>
    <lineage>
        <taxon>Bacteria</taxon>
        <taxon>Bacillati</taxon>
        <taxon>Bacillota</taxon>
        <taxon>Erysipelotrichia</taxon>
        <taxon>Erysipelotrichales</taxon>
        <taxon>Erysipelotrichaceae</taxon>
        <taxon>Erysipelothrix</taxon>
    </lineage>
</organism>
<dbReference type="AlphaFoldDB" id="A0A7G9S0C7"/>
<dbReference type="RefSeq" id="WP_187534504.1">
    <property type="nucleotide sequence ID" value="NZ_CBCSHU010000001.1"/>
</dbReference>
<sequence>MKMRKRILIMLMTFVLLPTLASCGVRIKDADMKAYEDFKEDNHFKTSKYSDVLDMIEDAKDGIYFIANPDNPTSLSYVEILEEIAEDKKIDIMYVDTSSDSYKDKDKEKVNKLSEQYISDSDFRNVFPVVYVVKNGNINTVSPIFNGVSVSSRLLNLDEQQAIKGTVEQLWYD</sequence>
<dbReference type="EMBL" id="CP060715">
    <property type="protein sequence ID" value="QNN61302.1"/>
    <property type="molecule type" value="Genomic_DNA"/>
</dbReference>
<keyword evidence="1" id="KW-0732">Signal</keyword>
<dbReference type="Proteomes" id="UP000515928">
    <property type="component" value="Chromosome"/>
</dbReference>
<dbReference type="Gene3D" id="3.40.30.10">
    <property type="entry name" value="Glutaredoxin"/>
    <property type="match status" value="1"/>
</dbReference>
<feature type="signal peptide" evidence="1">
    <location>
        <begin position="1"/>
        <end position="21"/>
    </location>
</feature>
<dbReference type="PROSITE" id="PS51257">
    <property type="entry name" value="PROKAR_LIPOPROTEIN"/>
    <property type="match status" value="1"/>
</dbReference>
<evidence type="ECO:0000313" key="2">
    <source>
        <dbReference type="EMBL" id="QNN61302.1"/>
    </source>
</evidence>
<proteinExistence type="predicted"/>
<evidence type="ECO:0000256" key="1">
    <source>
        <dbReference type="SAM" id="SignalP"/>
    </source>
</evidence>
<reference evidence="2 3" key="1">
    <citation type="submission" date="2020-08" db="EMBL/GenBank/DDBJ databases">
        <title>Genome sequence of Erysipelothrix inopinata DSM 15511T.</title>
        <authorList>
            <person name="Hyun D.-W."/>
            <person name="Bae J.-W."/>
        </authorList>
    </citation>
    <scope>NUCLEOTIDE SEQUENCE [LARGE SCALE GENOMIC DNA]</scope>
    <source>
        <strain evidence="2 3">DSM 15511</strain>
    </source>
</reference>
<keyword evidence="3" id="KW-1185">Reference proteome</keyword>
<gene>
    <name evidence="2" type="ORF">H9L01_02740</name>
</gene>
<protein>
    <submittedName>
        <fullName evidence="2">Uncharacterized protein</fullName>
    </submittedName>
</protein>
<name>A0A7G9S0C7_9FIRM</name>